<evidence type="ECO:0000256" key="1">
    <source>
        <dbReference type="ARBA" id="ARBA00004123"/>
    </source>
</evidence>
<accession>A0ABU7CXR3</accession>
<keyword evidence="8" id="KW-1185">Reference proteome</keyword>
<evidence type="ECO:0000256" key="6">
    <source>
        <dbReference type="SAM" id="MobiDB-lite"/>
    </source>
</evidence>
<feature type="region of interest" description="Disordered" evidence="6">
    <location>
        <begin position="175"/>
        <end position="194"/>
    </location>
</feature>
<keyword evidence="2" id="KW-0805">Transcription regulation</keyword>
<evidence type="ECO:0000256" key="4">
    <source>
        <dbReference type="ARBA" id="ARBA00023242"/>
    </source>
</evidence>
<name>A0ABU7CXR3_9TELE</name>
<dbReference type="Pfam" id="PF07545">
    <property type="entry name" value="Vg_Tdu"/>
    <property type="match status" value="1"/>
</dbReference>
<proteinExistence type="inferred from homology"/>
<gene>
    <name evidence="7" type="ORF">CHARACLAT_014974</name>
</gene>
<evidence type="ECO:0008006" key="9">
    <source>
        <dbReference type="Google" id="ProtNLM"/>
    </source>
</evidence>
<dbReference type="InterPro" id="IPR011520">
    <property type="entry name" value="Vg_fam"/>
</dbReference>
<evidence type="ECO:0000256" key="2">
    <source>
        <dbReference type="ARBA" id="ARBA00023015"/>
    </source>
</evidence>
<dbReference type="PANTHER" id="PTHR15950">
    <property type="entry name" value="TRANSCRIPTION COFACTOR VESTIGIAL-LIKE PROTEIN"/>
    <property type="match status" value="1"/>
</dbReference>
<evidence type="ECO:0000313" key="7">
    <source>
        <dbReference type="EMBL" id="MED6267726.1"/>
    </source>
</evidence>
<comment type="subcellular location">
    <subcellularLocation>
        <location evidence="1">Nucleus</location>
    </subcellularLocation>
</comment>
<organism evidence="7 8">
    <name type="scientific">Characodon lateralis</name>
    <dbReference type="NCBI Taxonomy" id="208331"/>
    <lineage>
        <taxon>Eukaryota</taxon>
        <taxon>Metazoa</taxon>
        <taxon>Chordata</taxon>
        <taxon>Craniata</taxon>
        <taxon>Vertebrata</taxon>
        <taxon>Euteleostomi</taxon>
        <taxon>Actinopterygii</taxon>
        <taxon>Neopterygii</taxon>
        <taxon>Teleostei</taxon>
        <taxon>Neoteleostei</taxon>
        <taxon>Acanthomorphata</taxon>
        <taxon>Ovalentaria</taxon>
        <taxon>Atherinomorphae</taxon>
        <taxon>Cyprinodontiformes</taxon>
        <taxon>Goodeidae</taxon>
        <taxon>Characodon</taxon>
    </lineage>
</organism>
<sequence length="194" mass="21215">MEERADSPIAVKVEGNSHRVILTYFEGDINSMVDEHFSRALSKISKANEPTARSKKFRKTVKMENTDNCQGSVSVPYSESQVPPVMGHILAIGSAQETPGSWNTFRSREGPPSLSTIMCSLSPDGLSLTGQQYSTSLLNLLHGDRAEMGASIASSSKPEPLPSWAVPPGFRESVDPSLGFEPGRHGEKKDLYWY</sequence>
<evidence type="ECO:0000256" key="3">
    <source>
        <dbReference type="ARBA" id="ARBA00023163"/>
    </source>
</evidence>
<reference evidence="7 8" key="1">
    <citation type="submission" date="2021-06" db="EMBL/GenBank/DDBJ databases">
        <authorList>
            <person name="Palmer J.M."/>
        </authorList>
    </citation>
    <scope>NUCLEOTIDE SEQUENCE [LARGE SCALE GENOMIC DNA]</scope>
    <source>
        <strain evidence="7 8">CL_MEX2019</strain>
        <tissue evidence="7">Muscle</tissue>
    </source>
</reference>
<evidence type="ECO:0000256" key="5">
    <source>
        <dbReference type="ARBA" id="ARBA00025784"/>
    </source>
</evidence>
<keyword evidence="4" id="KW-0539">Nucleus</keyword>
<dbReference type="Proteomes" id="UP001352852">
    <property type="component" value="Unassembled WGS sequence"/>
</dbReference>
<comment type="caution">
    <text evidence="7">The sequence shown here is derived from an EMBL/GenBank/DDBJ whole genome shotgun (WGS) entry which is preliminary data.</text>
</comment>
<evidence type="ECO:0000313" key="8">
    <source>
        <dbReference type="Proteomes" id="UP001352852"/>
    </source>
</evidence>
<feature type="compositionally biased region" description="Basic and acidic residues" evidence="6">
    <location>
        <begin position="182"/>
        <end position="194"/>
    </location>
</feature>
<keyword evidence="3" id="KW-0804">Transcription</keyword>
<comment type="similarity">
    <text evidence="5">Belongs to the vestigial family.</text>
</comment>
<dbReference type="EMBL" id="JAHUTJ010009337">
    <property type="protein sequence ID" value="MED6267726.1"/>
    <property type="molecule type" value="Genomic_DNA"/>
</dbReference>
<dbReference type="PANTHER" id="PTHR15950:SF22">
    <property type="entry name" value="VESTIGIAL LIKE 2B"/>
    <property type="match status" value="1"/>
</dbReference>
<protein>
    <recommendedName>
        <fullName evidence="9">Transcription cofactor vestigial-like protein 1</fullName>
    </recommendedName>
</protein>